<name>A0A9N8DVC5_9STRA</name>
<dbReference type="AlphaFoldDB" id="A0A9N8DVC5"/>
<feature type="transmembrane region" description="Helical" evidence="2">
    <location>
        <begin position="13"/>
        <end position="30"/>
    </location>
</feature>
<accession>A0A9N8DVC5</accession>
<feature type="transmembrane region" description="Helical" evidence="2">
    <location>
        <begin position="61"/>
        <end position="82"/>
    </location>
</feature>
<feature type="transmembrane region" description="Helical" evidence="2">
    <location>
        <begin position="94"/>
        <end position="116"/>
    </location>
</feature>
<comment type="caution">
    <text evidence="3">The sequence shown here is derived from an EMBL/GenBank/DDBJ whole genome shotgun (WGS) entry which is preliminary data.</text>
</comment>
<evidence type="ECO:0000256" key="1">
    <source>
        <dbReference type="SAM" id="MobiDB-lite"/>
    </source>
</evidence>
<feature type="transmembrane region" description="Helical" evidence="2">
    <location>
        <begin position="122"/>
        <end position="144"/>
    </location>
</feature>
<evidence type="ECO:0000313" key="4">
    <source>
        <dbReference type="Proteomes" id="UP001153069"/>
    </source>
</evidence>
<reference evidence="3" key="1">
    <citation type="submission" date="2020-06" db="EMBL/GenBank/DDBJ databases">
        <authorList>
            <consortium name="Plant Systems Biology data submission"/>
        </authorList>
    </citation>
    <scope>NUCLEOTIDE SEQUENCE</scope>
    <source>
        <strain evidence="3">D6</strain>
    </source>
</reference>
<dbReference type="Proteomes" id="UP001153069">
    <property type="component" value="Unassembled WGS sequence"/>
</dbReference>
<feature type="transmembrane region" description="Helical" evidence="2">
    <location>
        <begin position="720"/>
        <end position="742"/>
    </location>
</feature>
<proteinExistence type="predicted"/>
<keyword evidence="4" id="KW-1185">Reference proteome</keyword>
<organism evidence="3 4">
    <name type="scientific">Seminavis robusta</name>
    <dbReference type="NCBI Taxonomy" id="568900"/>
    <lineage>
        <taxon>Eukaryota</taxon>
        <taxon>Sar</taxon>
        <taxon>Stramenopiles</taxon>
        <taxon>Ochrophyta</taxon>
        <taxon>Bacillariophyta</taxon>
        <taxon>Bacillariophyceae</taxon>
        <taxon>Bacillariophycidae</taxon>
        <taxon>Naviculales</taxon>
        <taxon>Naviculaceae</taxon>
        <taxon>Seminavis</taxon>
    </lineage>
</organism>
<keyword evidence="2" id="KW-0812">Transmembrane</keyword>
<evidence type="ECO:0000256" key="2">
    <source>
        <dbReference type="SAM" id="Phobius"/>
    </source>
</evidence>
<feature type="transmembrane region" description="Helical" evidence="2">
    <location>
        <begin position="687"/>
        <end position="708"/>
    </location>
</feature>
<feature type="region of interest" description="Disordered" evidence="1">
    <location>
        <begin position="379"/>
        <end position="411"/>
    </location>
</feature>
<feature type="compositionally biased region" description="Acidic residues" evidence="1">
    <location>
        <begin position="225"/>
        <end position="234"/>
    </location>
</feature>
<feature type="transmembrane region" description="Helical" evidence="2">
    <location>
        <begin position="576"/>
        <end position="594"/>
    </location>
</feature>
<evidence type="ECO:0000313" key="3">
    <source>
        <dbReference type="EMBL" id="CAB9509421.1"/>
    </source>
</evidence>
<feature type="region of interest" description="Disordered" evidence="1">
    <location>
        <begin position="213"/>
        <end position="246"/>
    </location>
</feature>
<protein>
    <submittedName>
        <fullName evidence="3">Uncharacterized protein</fullName>
    </submittedName>
</protein>
<dbReference type="EMBL" id="CAICTM010000388">
    <property type="protein sequence ID" value="CAB9509421.1"/>
    <property type="molecule type" value="Genomic_DNA"/>
</dbReference>
<sequence length="888" mass="96321">MVFGFLTDSRTEWAVRWTVMHAICYVLFFYPPTTNFYLDWSLPVQLISGGNLAFYNAGFHAWFGLGAAFAMTVAGAILSLIFPLLQNDELPSAFVVLMIIVIVLVAPFFVAGHGYIGVLNNLRSIGILLVIIFLEVFYGPILNLRSVEGFNIKAIWTEVVGPNAIPALAYVAISWAVYAIPPWHSGTYQMLHLSSDVMGGVAGCLKGAADLVRGSQPEKEPNEEAKDDDNDAPAEEPPTQPPSAKETFRSMATTLMQQTSFAGLYVPISLYGDMGVYESSLFFPHLSLRADSFQKLGRQLDRTVYHVALVLWALGEAVEHLDKEDDTEQGSIEANQLLRKATAAQLDAAAGLANSISLVLQCPRKTYQRTPIETKPATASLRESTLGTSTAGIRSSTAGEGTNATSGGGSVRENIVTNPLLFDAVDSAGAKRAATTAKAKQIAYQAGIKSDQVAEKLVDVTNSSDNQFMAMILYAITADLTSGQREFVHFDGDDYLPIDPNNNRGSLGRLQYVTETLQNSWTDNTAWPRMVYRLLFLEQIEDLVLTWFQGMGQILTGSCFAPGNTVQRRRTLGRGLQYLVGTVGLYAMATWWPAYSTLLGSSSTGQWTMVSFYVCFRATADETIHAGVLRSIGHAIGAMLSWGINTGVTTSGGRIGCHLAVTLVFTWLIPPPFTVVPSSFQFGPLDILTVNLFEGLLTTYHLTSVLVLSTDIESATKARALSQCLGAAAAVFVTVVILPWWAKPEAEFTRSKFRKHCKNSLQNLTKSDRGAVLEASAAVENLLQARRDVSSAQEASSWLFCFPSADGGLGESLTRDAFGAVALEAIVQRVQNEGKNMPEDIIAALKASKLGAALTAIRHAIGESKESRQDLAILYMEVLLLGESMIAN</sequence>
<keyword evidence="2" id="KW-0472">Membrane</keyword>
<keyword evidence="2" id="KW-1133">Transmembrane helix</keyword>
<gene>
    <name evidence="3" type="ORF">SEMRO_389_G132580.1</name>
</gene>
<feature type="compositionally biased region" description="Polar residues" evidence="1">
    <location>
        <begin position="381"/>
        <end position="405"/>
    </location>
</feature>